<dbReference type="RefSeq" id="WP_096895962.1">
    <property type="nucleotide sequence ID" value="NZ_BAOS01000035.1"/>
</dbReference>
<dbReference type="GO" id="GO:0004527">
    <property type="term" value="F:exonuclease activity"/>
    <property type="evidence" value="ECO:0007669"/>
    <property type="project" value="UniProtKB-KW"/>
</dbReference>
<keyword evidence="1" id="KW-0269">Exonuclease</keyword>
<evidence type="ECO:0000313" key="1">
    <source>
        <dbReference type="EMBL" id="GAX62576.1"/>
    </source>
</evidence>
<gene>
    <name evidence="1" type="ORF">SCALIN_C35_0015</name>
</gene>
<keyword evidence="1" id="KW-0378">Hydrolase</keyword>
<organism evidence="1 2">
    <name type="scientific">Candidatus Scalindua japonica</name>
    <dbReference type="NCBI Taxonomy" id="1284222"/>
    <lineage>
        <taxon>Bacteria</taxon>
        <taxon>Pseudomonadati</taxon>
        <taxon>Planctomycetota</taxon>
        <taxon>Candidatus Brocadiia</taxon>
        <taxon>Candidatus Brocadiales</taxon>
        <taxon>Candidatus Scalinduaceae</taxon>
        <taxon>Candidatus Scalindua</taxon>
    </lineage>
</organism>
<keyword evidence="1" id="KW-0540">Nuclease</keyword>
<sequence>MYLRKSILPIVVADGVSDDRLPPVLSKIQYVDYRNQDQQSILAINKAINNIPVSQPFPVKKFTLHIKKRALLWSAVTVLLF</sequence>
<evidence type="ECO:0000313" key="2">
    <source>
        <dbReference type="Proteomes" id="UP000218542"/>
    </source>
</evidence>
<dbReference type="Proteomes" id="UP000218542">
    <property type="component" value="Unassembled WGS sequence"/>
</dbReference>
<proteinExistence type="predicted"/>
<name>A0A286U367_9BACT</name>
<accession>A0A286U367</accession>
<dbReference type="EMBL" id="BAOS01000035">
    <property type="protein sequence ID" value="GAX62576.1"/>
    <property type="molecule type" value="Genomic_DNA"/>
</dbReference>
<comment type="caution">
    <text evidence="1">The sequence shown here is derived from an EMBL/GenBank/DDBJ whole genome shotgun (WGS) entry which is preliminary data.</text>
</comment>
<dbReference type="AlphaFoldDB" id="A0A286U367"/>
<protein>
    <submittedName>
        <fullName evidence="1">Exonuclease of the beta-lactamase</fullName>
    </submittedName>
</protein>
<reference evidence="2" key="1">
    <citation type="journal article" date="2017" name="Environ. Microbiol. Rep.">
        <title>Genetic Diversity of Marine Anaerobic Ammonium-Oxidizing Bacteria as Revealed by Genomic and Proteomic Analyses of 'Candidatus Scalindua japonica'.</title>
        <authorList>
            <person name="Oshiki M."/>
            <person name="Mizuto K."/>
            <person name="Kimura Z."/>
            <person name="Kindaichi T."/>
            <person name="Satoh H."/>
            <person name="Okabe S."/>
        </authorList>
    </citation>
    <scope>NUCLEOTIDE SEQUENCE [LARGE SCALE GENOMIC DNA]</scope>
    <source>
        <strain evidence="2">husup-a2</strain>
    </source>
</reference>
<keyword evidence="2" id="KW-1185">Reference proteome</keyword>